<dbReference type="Proteomes" id="UP000269001">
    <property type="component" value="Unassembled WGS sequence"/>
</dbReference>
<name>A0A3A8EMG7_9GAMM</name>
<accession>A0A3A8EMG7</accession>
<dbReference type="RefSeq" id="WP_120368990.1">
    <property type="nucleotide sequence ID" value="NZ_RAXU01000002.1"/>
</dbReference>
<protein>
    <recommendedName>
        <fullName evidence="1">DSP-PTPase phosphatase fused to NAD+ Kinase domain-containing protein</fullName>
    </recommendedName>
</protein>
<dbReference type="InterPro" id="IPR055214">
    <property type="entry name" value="PTP-NADK"/>
</dbReference>
<dbReference type="SUPFAM" id="SSF52799">
    <property type="entry name" value="(Phosphotyrosine protein) phosphatases II"/>
    <property type="match status" value="1"/>
</dbReference>
<comment type="caution">
    <text evidence="2">The sequence shown here is derived from an EMBL/GenBank/DDBJ whole genome shotgun (WGS) entry which is preliminary data.</text>
</comment>
<reference evidence="2 3" key="1">
    <citation type="submission" date="2018-09" db="EMBL/GenBank/DDBJ databases">
        <title>The draft genome of Acinetobacter spp. strains.</title>
        <authorList>
            <person name="Qin J."/>
            <person name="Feng Y."/>
            <person name="Zong Z."/>
        </authorList>
    </citation>
    <scope>NUCLEOTIDE SEQUENCE [LARGE SCALE GENOMIC DNA]</scope>
    <source>
        <strain evidence="2 3">WCHAc060096</strain>
    </source>
</reference>
<sequence length="174" mass="19843">MTTLEQSLSQILNFSPVHEHLLSSGQPTADQLHHIKEYGCSTVINLALNDATPHLEHEDRICLELGLNYIHLPILWEMPAADQCLLVLDLVDHLVPNEIVWVHCAKNYRVSCLMALYRQYFMGVDIGSAHELLHQIWQPNETWTGLMHSVALQLQGRMATQDLQQSLIDPNQFT</sequence>
<dbReference type="Gene3D" id="3.90.190.10">
    <property type="entry name" value="Protein tyrosine phosphatase superfamily"/>
    <property type="match status" value="1"/>
</dbReference>
<keyword evidence="3" id="KW-1185">Reference proteome</keyword>
<dbReference type="CDD" id="cd14503">
    <property type="entry name" value="PTP-bact"/>
    <property type="match status" value="1"/>
</dbReference>
<gene>
    <name evidence="2" type="ORF">D7V21_02680</name>
</gene>
<organism evidence="2 3">
    <name type="scientific">Acinetobacter guerrae</name>
    <dbReference type="NCBI Taxonomy" id="1843371"/>
    <lineage>
        <taxon>Bacteria</taxon>
        <taxon>Pseudomonadati</taxon>
        <taxon>Pseudomonadota</taxon>
        <taxon>Gammaproteobacteria</taxon>
        <taxon>Moraxellales</taxon>
        <taxon>Moraxellaceae</taxon>
        <taxon>Acinetobacter</taxon>
    </lineage>
</organism>
<dbReference type="AlphaFoldDB" id="A0A3A8EMG7"/>
<dbReference type="Pfam" id="PF22741">
    <property type="entry name" value="PTP-NADK"/>
    <property type="match status" value="1"/>
</dbReference>
<dbReference type="EMBL" id="RAXU01000002">
    <property type="protein sequence ID" value="RKG35795.1"/>
    <property type="molecule type" value="Genomic_DNA"/>
</dbReference>
<evidence type="ECO:0000313" key="3">
    <source>
        <dbReference type="Proteomes" id="UP000269001"/>
    </source>
</evidence>
<feature type="domain" description="DSP-PTPase phosphatase fused to NAD+ Kinase" evidence="1">
    <location>
        <begin position="21"/>
        <end position="122"/>
    </location>
</feature>
<proteinExistence type="predicted"/>
<dbReference type="InterPro" id="IPR029021">
    <property type="entry name" value="Prot-tyrosine_phosphatase-like"/>
</dbReference>
<evidence type="ECO:0000313" key="2">
    <source>
        <dbReference type="EMBL" id="RKG35795.1"/>
    </source>
</evidence>
<evidence type="ECO:0000259" key="1">
    <source>
        <dbReference type="Pfam" id="PF22741"/>
    </source>
</evidence>